<proteinExistence type="predicted"/>
<dbReference type="EMBL" id="RSDZ01000227">
    <property type="protein sequence ID" value="RXG41342.1"/>
    <property type="molecule type" value="Genomic_DNA"/>
</dbReference>
<reference evidence="1 2" key="1">
    <citation type="submission" date="2018-12" db="EMBL/GenBank/DDBJ databases">
        <title>Genome of Verticillium dahliae isolate Getta Getta.</title>
        <authorList>
            <person name="Gardiner D.M."/>
        </authorList>
    </citation>
    <scope>NUCLEOTIDE SEQUENCE [LARGE SCALE GENOMIC DNA]</scope>
    <source>
        <strain evidence="1 2">Getta Getta</strain>
    </source>
</reference>
<gene>
    <name evidence="1" type="ORF">VDGE_21333</name>
</gene>
<evidence type="ECO:0000313" key="2">
    <source>
        <dbReference type="Proteomes" id="UP000288725"/>
    </source>
</evidence>
<protein>
    <submittedName>
        <fullName evidence="1">Uncharacterized protein</fullName>
    </submittedName>
</protein>
<sequence>MGAMSLRTQLGLFYAMATSSLAAMVLAYGSYVTLASSAKQTQRAKAARDEATETGDADANSKQDAFTTARSHMALLQGLWEGLRVLLLWLVYPIMDPKLAITIASELYSYQVACNKVMQNIHRADKIRGAICKRGFLHTVATGVEKAQAAQSRPLTAMYGKIFSTCASQGAMLRRSDEQTLAMRTPYGCCSCPLHDITRRIRYALPMPTEAPSTLFLAHDSSG</sequence>
<name>A0A444RJL3_VERDA</name>
<dbReference type="AlphaFoldDB" id="A0A444RJL3"/>
<evidence type="ECO:0000313" key="1">
    <source>
        <dbReference type="EMBL" id="RXG41342.1"/>
    </source>
</evidence>
<comment type="caution">
    <text evidence="1">The sequence shown here is derived from an EMBL/GenBank/DDBJ whole genome shotgun (WGS) entry which is preliminary data.</text>
</comment>
<accession>A0A444RJL3</accession>
<organism evidence="1 2">
    <name type="scientific">Verticillium dahliae</name>
    <name type="common">Verticillium wilt</name>
    <dbReference type="NCBI Taxonomy" id="27337"/>
    <lineage>
        <taxon>Eukaryota</taxon>
        <taxon>Fungi</taxon>
        <taxon>Dikarya</taxon>
        <taxon>Ascomycota</taxon>
        <taxon>Pezizomycotina</taxon>
        <taxon>Sordariomycetes</taxon>
        <taxon>Hypocreomycetidae</taxon>
        <taxon>Glomerellales</taxon>
        <taxon>Plectosphaerellaceae</taxon>
        <taxon>Verticillium</taxon>
    </lineage>
</organism>
<dbReference type="Proteomes" id="UP000288725">
    <property type="component" value="Chromosome 4"/>
</dbReference>